<evidence type="ECO:0000256" key="3">
    <source>
        <dbReference type="ARBA" id="ARBA00022723"/>
    </source>
</evidence>
<comment type="caution">
    <text evidence="6">The sequence shown here is derived from an EMBL/GenBank/DDBJ whole genome shotgun (WGS) entry which is preliminary data.</text>
</comment>
<dbReference type="OrthoDB" id="9797132at2"/>
<dbReference type="Pfam" id="PF04405">
    <property type="entry name" value="ScdA_N"/>
    <property type="match status" value="1"/>
</dbReference>
<comment type="subcellular location">
    <subcellularLocation>
        <location evidence="1">Cytoplasm</location>
    </subcellularLocation>
</comment>
<feature type="domain" description="Hemerythrin-like" evidence="5">
    <location>
        <begin position="99"/>
        <end position="241"/>
    </location>
</feature>
<evidence type="ECO:0000313" key="6">
    <source>
        <dbReference type="EMBL" id="RKQ34679.1"/>
    </source>
</evidence>
<dbReference type="InterPro" id="IPR019903">
    <property type="entry name" value="RIC_family"/>
</dbReference>
<keyword evidence="3" id="KW-0479">Metal-binding</keyword>
<evidence type="ECO:0000256" key="2">
    <source>
        <dbReference type="ARBA" id="ARBA00022490"/>
    </source>
</evidence>
<gene>
    <name evidence="6" type="primary">ric</name>
    <name evidence="6" type="ORF">D8M06_07090</name>
</gene>
<evidence type="ECO:0000256" key="4">
    <source>
        <dbReference type="ARBA" id="ARBA00023004"/>
    </source>
</evidence>
<organism evidence="6 7">
    <name type="scientific">Oceanobacillus halophilus</name>
    <dbReference type="NCBI Taxonomy" id="930130"/>
    <lineage>
        <taxon>Bacteria</taxon>
        <taxon>Bacillati</taxon>
        <taxon>Bacillota</taxon>
        <taxon>Bacilli</taxon>
        <taxon>Bacillales</taxon>
        <taxon>Bacillaceae</taxon>
        <taxon>Oceanobacillus</taxon>
    </lineage>
</organism>
<evidence type="ECO:0000256" key="1">
    <source>
        <dbReference type="ARBA" id="ARBA00004496"/>
    </source>
</evidence>
<dbReference type="NCBIfam" id="TIGR03652">
    <property type="entry name" value="FeS_repair_RIC"/>
    <property type="match status" value="1"/>
</dbReference>
<dbReference type="Pfam" id="PF01814">
    <property type="entry name" value="Hemerythrin"/>
    <property type="match status" value="1"/>
</dbReference>
<protein>
    <submittedName>
        <fullName evidence="6">Iron-sulfur cluster repair di-iron protein</fullName>
    </submittedName>
</protein>
<accession>A0A495A4R3</accession>
<dbReference type="PANTHER" id="PTHR36438">
    <property type="entry name" value="IRON-SULFUR CLUSTER REPAIR PROTEIN YTFE"/>
    <property type="match status" value="1"/>
</dbReference>
<name>A0A495A4R3_9BACI</name>
<dbReference type="GO" id="GO:0046872">
    <property type="term" value="F:metal ion binding"/>
    <property type="evidence" value="ECO:0007669"/>
    <property type="project" value="UniProtKB-KW"/>
</dbReference>
<sequence>MYTSRNLNGGFIVKFTVEHTPANIVKVFPKASDLFKEHKIDFCCGGNRPLKESFEEKGLDENFILSELNTSFEKWNKEDHDVVDWDAKPLAELVDHIRHNHHAYLMEELPALGQFVTKVYSRHGAAHPELRELYQIYNEFRVEMEEHTIKEENEVFPLIKQYEQEPSEELLIQIRSANGDLEDEHSSVGDMLKKMREITGEFIPPANACGSYQITYARLAELEEDTFQHIHLENNVLFARL</sequence>
<evidence type="ECO:0000259" key="5">
    <source>
        <dbReference type="Pfam" id="PF01814"/>
    </source>
</evidence>
<dbReference type="Gene3D" id="1.20.120.520">
    <property type="entry name" value="nmb1532 protein domain like"/>
    <property type="match status" value="1"/>
</dbReference>
<dbReference type="AlphaFoldDB" id="A0A495A4R3"/>
<reference evidence="6 7" key="1">
    <citation type="journal article" date="2016" name="Int. J. Syst. Evol. Microbiol.">
        <title>Oceanobacillus halophilus sp. nov., a novel moderately halophilic bacterium from a hypersaline lake.</title>
        <authorList>
            <person name="Amoozegar M.A."/>
            <person name="Bagheri M."/>
            <person name="Makhdoumi A."/>
            <person name="Nikou M.M."/>
            <person name="Fazeli S.A.S."/>
            <person name="Schumann P."/>
            <person name="Sproer C."/>
            <person name="Sanchez-Porro C."/>
            <person name="Ventosa A."/>
        </authorList>
    </citation>
    <scope>NUCLEOTIDE SEQUENCE [LARGE SCALE GENOMIC DNA]</scope>
    <source>
        <strain evidence="6 7">DSM 23996</strain>
    </source>
</reference>
<keyword evidence="7" id="KW-1185">Reference proteome</keyword>
<evidence type="ECO:0000313" key="7">
    <source>
        <dbReference type="Proteomes" id="UP000269301"/>
    </source>
</evidence>
<dbReference type="GO" id="GO:0005737">
    <property type="term" value="C:cytoplasm"/>
    <property type="evidence" value="ECO:0007669"/>
    <property type="project" value="UniProtKB-SubCell"/>
</dbReference>
<dbReference type="InterPro" id="IPR012312">
    <property type="entry name" value="Hemerythrin-like"/>
</dbReference>
<dbReference type="PANTHER" id="PTHR36438:SF1">
    <property type="entry name" value="IRON-SULFUR CLUSTER REPAIR PROTEIN YTFE"/>
    <property type="match status" value="1"/>
</dbReference>
<dbReference type="EMBL" id="RBZP01000003">
    <property type="protein sequence ID" value="RKQ34679.1"/>
    <property type="molecule type" value="Genomic_DNA"/>
</dbReference>
<dbReference type="Proteomes" id="UP000269301">
    <property type="component" value="Unassembled WGS sequence"/>
</dbReference>
<keyword evidence="2" id="KW-0963">Cytoplasm</keyword>
<keyword evidence="4" id="KW-0408">Iron</keyword>
<proteinExistence type="predicted"/>